<dbReference type="EMBL" id="VXIV02003252">
    <property type="protein sequence ID" value="KAF6019145.1"/>
    <property type="molecule type" value="Genomic_DNA"/>
</dbReference>
<dbReference type="Gene3D" id="3.40.50.12780">
    <property type="entry name" value="N-terminal domain of ligase-like"/>
    <property type="match status" value="1"/>
</dbReference>
<keyword evidence="4 13" id="KW-0276">Fatty acid metabolism</keyword>
<dbReference type="PROSITE" id="PS00455">
    <property type="entry name" value="AMP_BINDING"/>
    <property type="match status" value="1"/>
</dbReference>
<evidence type="ECO:0000256" key="3">
    <source>
        <dbReference type="ARBA" id="ARBA00022741"/>
    </source>
</evidence>
<accession>A0A7J7IZC5</accession>
<comment type="catalytic activity">
    <reaction evidence="10">
        <text>(5Z,8Z,11Z,14Z)-eicosatetraenoate + ATP + CoA = (5Z,8Z,11Z,14Z)-eicosatetraenoyl-CoA + AMP + diphosphate</text>
        <dbReference type="Rhea" id="RHEA:19713"/>
        <dbReference type="ChEBI" id="CHEBI:30616"/>
        <dbReference type="ChEBI" id="CHEBI:32395"/>
        <dbReference type="ChEBI" id="CHEBI:33019"/>
        <dbReference type="ChEBI" id="CHEBI:57287"/>
        <dbReference type="ChEBI" id="CHEBI:57368"/>
        <dbReference type="ChEBI" id="CHEBI:456215"/>
        <dbReference type="EC" id="6.2.1.15"/>
    </reaction>
    <physiologicalReaction direction="left-to-right" evidence="10">
        <dbReference type="Rhea" id="RHEA:19714"/>
    </physiologicalReaction>
</comment>
<protein>
    <recommendedName>
        <fullName evidence="13">Long-chain-fatty-acid--CoA ligase</fullName>
        <ecNumber evidence="13">6.2.1.3</ecNumber>
    </recommendedName>
</protein>
<keyword evidence="16" id="KW-1185">Reference proteome</keyword>
<reference evidence="15" key="1">
    <citation type="submission" date="2020-06" db="EMBL/GenBank/DDBJ databases">
        <title>Draft genome of Bugula neritina, a colonial animal packing powerful symbionts and potential medicines.</title>
        <authorList>
            <person name="Rayko M."/>
        </authorList>
    </citation>
    <scope>NUCLEOTIDE SEQUENCE [LARGE SCALE GENOMIC DNA]</scope>
    <source>
        <strain evidence="15">Kwan_BN1</strain>
    </source>
</reference>
<dbReference type="CDD" id="cd05927">
    <property type="entry name" value="LC-FACS_euk"/>
    <property type="match status" value="1"/>
</dbReference>
<proteinExistence type="inferred from homology"/>
<evidence type="ECO:0000259" key="14">
    <source>
        <dbReference type="Pfam" id="PF00501"/>
    </source>
</evidence>
<dbReference type="InterPro" id="IPR045311">
    <property type="entry name" value="LC-FACS_euk"/>
</dbReference>
<dbReference type="InterPro" id="IPR020845">
    <property type="entry name" value="AMP-binding_CS"/>
</dbReference>
<evidence type="ECO:0000256" key="13">
    <source>
        <dbReference type="RuleBase" id="RU369030"/>
    </source>
</evidence>
<dbReference type="OrthoDB" id="1700726at2759"/>
<dbReference type="InterPro" id="IPR042099">
    <property type="entry name" value="ANL_N_sf"/>
</dbReference>
<dbReference type="AlphaFoldDB" id="A0A7J7IZC5"/>
<comment type="catalytic activity">
    <reaction evidence="12">
        <text>hexadecanoate + ATP + CoA = hexadecanoyl-CoA + AMP + diphosphate</text>
        <dbReference type="Rhea" id="RHEA:30751"/>
        <dbReference type="ChEBI" id="CHEBI:7896"/>
        <dbReference type="ChEBI" id="CHEBI:30616"/>
        <dbReference type="ChEBI" id="CHEBI:33019"/>
        <dbReference type="ChEBI" id="CHEBI:57287"/>
        <dbReference type="ChEBI" id="CHEBI:57379"/>
        <dbReference type="ChEBI" id="CHEBI:456215"/>
    </reaction>
    <physiologicalReaction direction="left-to-right" evidence="12">
        <dbReference type="Rhea" id="RHEA:30752"/>
    </physiologicalReaction>
</comment>
<evidence type="ECO:0000256" key="8">
    <source>
        <dbReference type="ARBA" id="ARBA00024495"/>
    </source>
</evidence>
<comment type="function">
    <text evidence="13">Catalyzes the conversion of long-chain fatty acids to their active form acyl-CoAs for both synthesis of cellular lipids, and degradation via beta-oxidation.</text>
</comment>
<comment type="catalytic activity">
    <reaction evidence="7">
        <text>a long-chain fatty acid + ATP + CoA = a long-chain fatty acyl-CoA + AMP + diphosphate</text>
        <dbReference type="Rhea" id="RHEA:15421"/>
        <dbReference type="ChEBI" id="CHEBI:30616"/>
        <dbReference type="ChEBI" id="CHEBI:33019"/>
        <dbReference type="ChEBI" id="CHEBI:57287"/>
        <dbReference type="ChEBI" id="CHEBI:57560"/>
        <dbReference type="ChEBI" id="CHEBI:83139"/>
        <dbReference type="ChEBI" id="CHEBI:456215"/>
        <dbReference type="EC" id="6.2.1.3"/>
    </reaction>
    <physiologicalReaction direction="left-to-right" evidence="7">
        <dbReference type="Rhea" id="RHEA:15422"/>
    </physiologicalReaction>
</comment>
<comment type="catalytic activity">
    <reaction evidence="8">
        <text>12-hydroxy-(5Z,8Z,10E,14Z)-eicosatetraenoate + ATP + CoA = 12-hydroxy-(5Z,8Z,10E,14Z)-eicosatetraenoyl-CoA + AMP + diphosphate</text>
        <dbReference type="Rhea" id="RHEA:52112"/>
        <dbReference type="ChEBI" id="CHEBI:30616"/>
        <dbReference type="ChEBI" id="CHEBI:33019"/>
        <dbReference type="ChEBI" id="CHEBI:57287"/>
        <dbReference type="ChEBI" id="CHEBI:90718"/>
        <dbReference type="ChEBI" id="CHEBI:136408"/>
        <dbReference type="ChEBI" id="CHEBI:456215"/>
    </reaction>
    <physiologicalReaction direction="left-to-right" evidence="8">
        <dbReference type="Rhea" id="RHEA:52113"/>
    </physiologicalReaction>
</comment>
<dbReference type="GO" id="GO:0005524">
    <property type="term" value="F:ATP binding"/>
    <property type="evidence" value="ECO:0007669"/>
    <property type="project" value="UniProtKB-KW"/>
</dbReference>
<evidence type="ECO:0000256" key="7">
    <source>
        <dbReference type="ARBA" id="ARBA00024484"/>
    </source>
</evidence>
<dbReference type="GO" id="GO:0016020">
    <property type="term" value="C:membrane"/>
    <property type="evidence" value="ECO:0007669"/>
    <property type="project" value="TreeGrafter"/>
</dbReference>
<dbReference type="SUPFAM" id="SSF56801">
    <property type="entry name" value="Acetyl-CoA synthetase-like"/>
    <property type="match status" value="1"/>
</dbReference>
<dbReference type="Pfam" id="PF00501">
    <property type="entry name" value="AMP-binding"/>
    <property type="match status" value="1"/>
</dbReference>
<comment type="catalytic activity">
    <reaction evidence="6">
        <text>5-hydroxy-(6E,8Z,11Z,14Z)-eicosatetraenoate + ATP + CoA = 5-hydroxy-(6E,8Z,11Z,14Z)-eicosatetraenoyl-CoA + AMP + diphosphate</text>
        <dbReference type="Rhea" id="RHEA:52108"/>
        <dbReference type="ChEBI" id="CHEBI:30616"/>
        <dbReference type="ChEBI" id="CHEBI:33019"/>
        <dbReference type="ChEBI" id="CHEBI:57287"/>
        <dbReference type="ChEBI" id="CHEBI:65341"/>
        <dbReference type="ChEBI" id="CHEBI:136407"/>
        <dbReference type="ChEBI" id="CHEBI:456215"/>
    </reaction>
    <physiologicalReaction direction="left-to-right" evidence="6">
        <dbReference type="Rhea" id="RHEA:52109"/>
    </physiologicalReaction>
</comment>
<evidence type="ECO:0000256" key="5">
    <source>
        <dbReference type="ARBA" id="ARBA00022840"/>
    </source>
</evidence>
<evidence type="ECO:0000256" key="11">
    <source>
        <dbReference type="ARBA" id="ARBA00024565"/>
    </source>
</evidence>
<gene>
    <name evidence="15" type="ORF">EB796_022562</name>
</gene>
<name>A0A7J7IZC5_BUGNE</name>
<evidence type="ECO:0000256" key="2">
    <source>
        <dbReference type="ARBA" id="ARBA00022598"/>
    </source>
</evidence>
<evidence type="ECO:0000256" key="4">
    <source>
        <dbReference type="ARBA" id="ARBA00022832"/>
    </source>
</evidence>
<sequence>MPEWTPKSASAVAATSLLSAAALYYSRTDPEGFTFDPLRLENQSHAHPTIPACRMSKIPDLYSASKKCFGFRSSLNTGFDTWFTYKQVLERVAHVGCGLRKLGLKPSNETLVGMFSKNRIEMMLTQLACYQHSMVIVPMYDTLGEDALIHIVNQTKMKVIICDNEDKIKNLLKWGHDQLPSVKTLVHMNSVSTDTVAAVESQSWTILSFETLENEGKNNPVELVPCKGSDLCVICYTSGTTGKPKGAMIEQNGLYRSARAGIANLVHVFGEEFSKDAVFLSYLPLAHIYEQILMAQMLMTGASVGFYSGDVMQLINDIILLQPTHFASVPRLLNRIYDMIINGVNQSRVKRWLFDKALEEKEKYYKRGIVTKATLWDRLVFRKIQAMLGGKVKVIVTGSAPIAPPILRFYRLAFGALVFEGYGQTENSSGASVTLVGETIGGEVGPPISCCMIKLVDVPEMNYFAAENVGEVCCKGVNVFKGYFKDEEKTREAIDDDGWLHSGDIGRWTERGTLKIVDRKKNIFKLSQGEYVAPEKIENVYTSCSLVAQCFVHGDSLQSTLVGIVVPDPATLPAFAQSELGLSTTSMEELCKHEEVKVAVMKAMAHSAKLFELKGFEQVKDIHLTADSFSVENNLLTPTFKLKRVQCQEKYRPIIDEMYRKLSQSQNRPRSAL</sequence>
<dbReference type="PANTHER" id="PTHR43272">
    <property type="entry name" value="LONG-CHAIN-FATTY-ACID--COA LIGASE"/>
    <property type="match status" value="1"/>
</dbReference>
<evidence type="ECO:0000313" key="16">
    <source>
        <dbReference type="Proteomes" id="UP000593567"/>
    </source>
</evidence>
<evidence type="ECO:0000313" key="15">
    <source>
        <dbReference type="EMBL" id="KAF6019145.1"/>
    </source>
</evidence>
<dbReference type="GO" id="GO:0047676">
    <property type="term" value="F:arachidonate-CoA ligase activity"/>
    <property type="evidence" value="ECO:0007669"/>
    <property type="project" value="UniProtKB-EC"/>
</dbReference>
<keyword evidence="3 13" id="KW-0547">Nucleotide-binding</keyword>
<evidence type="ECO:0000256" key="6">
    <source>
        <dbReference type="ARBA" id="ARBA00024469"/>
    </source>
</evidence>
<keyword evidence="5 13" id="KW-0067">ATP-binding</keyword>
<evidence type="ECO:0000256" key="9">
    <source>
        <dbReference type="ARBA" id="ARBA00024532"/>
    </source>
</evidence>
<dbReference type="GO" id="GO:0005783">
    <property type="term" value="C:endoplasmic reticulum"/>
    <property type="evidence" value="ECO:0007669"/>
    <property type="project" value="TreeGrafter"/>
</dbReference>
<evidence type="ECO:0000256" key="1">
    <source>
        <dbReference type="ARBA" id="ARBA00006432"/>
    </source>
</evidence>
<organism evidence="15 16">
    <name type="scientific">Bugula neritina</name>
    <name type="common">Brown bryozoan</name>
    <name type="synonym">Sertularia neritina</name>
    <dbReference type="NCBI Taxonomy" id="10212"/>
    <lineage>
        <taxon>Eukaryota</taxon>
        <taxon>Metazoa</taxon>
        <taxon>Spiralia</taxon>
        <taxon>Lophotrochozoa</taxon>
        <taxon>Bryozoa</taxon>
        <taxon>Gymnolaemata</taxon>
        <taxon>Cheilostomatida</taxon>
        <taxon>Flustrina</taxon>
        <taxon>Buguloidea</taxon>
        <taxon>Bugulidae</taxon>
        <taxon>Bugula</taxon>
    </lineage>
</organism>
<comment type="similarity">
    <text evidence="1 13">Belongs to the ATP-dependent AMP-binding enzyme family.</text>
</comment>
<dbReference type="EC" id="6.2.1.3" evidence="13"/>
<feature type="domain" description="AMP-dependent synthetase/ligase" evidence="14">
    <location>
        <begin position="79"/>
        <end position="484"/>
    </location>
</feature>
<evidence type="ECO:0000256" key="12">
    <source>
        <dbReference type="ARBA" id="ARBA00049139"/>
    </source>
</evidence>
<dbReference type="InterPro" id="IPR000873">
    <property type="entry name" value="AMP-dep_synth/lig_dom"/>
</dbReference>
<evidence type="ECO:0000256" key="10">
    <source>
        <dbReference type="ARBA" id="ARBA00024548"/>
    </source>
</evidence>
<dbReference type="Proteomes" id="UP000593567">
    <property type="component" value="Unassembled WGS sequence"/>
</dbReference>
<comment type="caution">
    <text evidence="15">The sequence shown here is derived from an EMBL/GenBank/DDBJ whole genome shotgun (WGS) entry which is preliminary data.</text>
</comment>
<comment type="catalytic activity">
    <reaction evidence="11">
        <text>(E)-hexadec-2-enoate + ATP + CoA = (2E)-hexadecenoyl-CoA + AMP + diphosphate</text>
        <dbReference type="Rhea" id="RHEA:36139"/>
        <dbReference type="ChEBI" id="CHEBI:30616"/>
        <dbReference type="ChEBI" id="CHEBI:33019"/>
        <dbReference type="ChEBI" id="CHEBI:57287"/>
        <dbReference type="ChEBI" id="CHEBI:61526"/>
        <dbReference type="ChEBI" id="CHEBI:72745"/>
        <dbReference type="ChEBI" id="CHEBI:456215"/>
    </reaction>
    <physiologicalReaction direction="left-to-right" evidence="11">
        <dbReference type="Rhea" id="RHEA:36140"/>
    </physiologicalReaction>
</comment>
<comment type="catalytic activity">
    <reaction evidence="9">
        <text>15-hydroxy-(5Z,8Z,11Z,13E)-eicosatetraenoate + ATP + CoA = 15-hydroxy-(5Z,8Z,11Z,13E)-eicosatetraenoyl-CoA + AMP + diphosphate</text>
        <dbReference type="Rhea" id="RHEA:52116"/>
        <dbReference type="ChEBI" id="CHEBI:30616"/>
        <dbReference type="ChEBI" id="CHEBI:33019"/>
        <dbReference type="ChEBI" id="CHEBI:57287"/>
        <dbReference type="ChEBI" id="CHEBI:78832"/>
        <dbReference type="ChEBI" id="CHEBI:136409"/>
        <dbReference type="ChEBI" id="CHEBI:456215"/>
    </reaction>
    <physiologicalReaction direction="left-to-right" evidence="9">
        <dbReference type="Rhea" id="RHEA:52117"/>
    </physiologicalReaction>
</comment>
<keyword evidence="13" id="KW-0443">Lipid metabolism</keyword>
<keyword evidence="2 13" id="KW-0436">Ligase</keyword>
<dbReference type="PANTHER" id="PTHR43272:SF33">
    <property type="entry name" value="AMP-BINDING DOMAIN-CONTAINING PROTEIN-RELATED"/>
    <property type="match status" value="1"/>
</dbReference>